<evidence type="ECO:0000256" key="1">
    <source>
        <dbReference type="SAM" id="MobiDB-lite"/>
    </source>
</evidence>
<feature type="domain" description="Putative endonuclease Z1" evidence="2">
    <location>
        <begin position="296"/>
        <end position="513"/>
    </location>
</feature>
<dbReference type="Pfam" id="PF10593">
    <property type="entry name" value="Z1"/>
    <property type="match status" value="1"/>
</dbReference>
<comment type="caution">
    <text evidence="3">The sequence shown here is derived from an EMBL/GenBank/DDBJ whole genome shotgun (WGS) entry which is preliminary data.</text>
</comment>
<evidence type="ECO:0000313" key="4">
    <source>
        <dbReference type="Proteomes" id="UP001204439"/>
    </source>
</evidence>
<evidence type="ECO:0000259" key="2">
    <source>
        <dbReference type="Pfam" id="PF10593"/>
    </source>
</evidence>
<dbReference type="InterPro" id="IPR018310">
    <property type="entry name" value="Put_endonuclease_Z1-dom"/>
</dbReference>
<keyword evidence="4" id="KW-1185">Reference proteome</keyword>
<organism evidence="3 4">
    <name type="scientific">Epilithonimonas ginsengisoli</name>
    <dbReference type="NCBI Taxonomy" id="1245592"/>
    <lineage>
        <taxon>Bacteria</taxon>
        <taxon>Pseudomonadati</taxon>
        <taxon>Bacteroidota</taxon>
        <taxon>Flavobacteriia</taxon>
        <taxon>Flavobacteriales</taxon>
        <taxon>Weeksellaceae</taxon>
        <taxon>Chryseobacterium group</taxon>
        <taxon>Epilithonimonas</taxon>
    </lineage>
</organism>
<dbReference type="RefSeq" id="WP_063970038.1">
    <property type="nucleotide sequence ID" value="NZ_JAMXLT020000012.1"/>
</dbReference>
<feature type="region of interest" description="Disordered" evidence="1">
    <location>
        <begin position="647"/>
        <end position="667"/>
    </location>
</feature>
<sequence>MSFYQYITEKRNDSQELKSVMETVASNLKKHKTDEIKPGVLLGLIQSGKTRAFLGVMAKCFDEDYDVAVVLTKNSVALVEQTMKRLKSEFDKPISSKKLYVWDVIKLQNLDQLTGYILKNKVIFVVKKEMKNMGKLHKIFDEVPQLKDKNILIIDDEADQASVSFVNDKEKEDGMDFAKIAKSLSDFRINLKGRNSFLQVTATPYSLYLQPEDLELSGEETAPNRPAFTQLLHPHAAYVGGVYYFEEALNNDSTACYVFNQVPDDQIDYLNGKSKSTSTYNKKALSNVLRTDNFKSIKDAVINYLVGGSIRQIQEENSKDPWAETYHSAFVLHTSVGKAIHSQQKNLIEEILFQLNQLSEVELLTYLKYAYHKLEFSLELIEAKVPTLEAVVANVKEALVNEYIGITVVNSENQVAELLGEDGQLRLDNPYNIFIGGQTLDRGITIDHLIGFYYGRNPKTFQMDTVLQHSRMYGSRSENDLAVTRFYTSYRVYDAMRNMHFFDQDLRENIQRDPNAVVRFIAKQGTAIKPCGPNKIKASSVISFKEYSRLLPIGFQTRSKTNIQKTILEIDQILLPILDENKEGIITLEILKDILSKINETYTYEPQFGNVGLNWDIDIILKAVELALSYKKTNHIGIYFREDRETSRTKNQGQSFADAPDDGRTDLPRSKAMAVNKPVIMLLKQTGTSADGWRDAEFYWPVVMMPANMPNYVYSES</sequence>
<dbReference type="Proteomes" id="UP001204439">
    <property type="component" value="Unassembled WGS sequence"/>
</dbReference>
<protein>
    <submittedName>
        <fullName evidence="3">Z1 domain-containing protein</fullName>
    </submittedName>
</protein>
<dbReference type="EMBL" id="JAMXLT020000012">
    <property type="protein sequence ID" value="MDW8548878.1"/>
    <property type="molecule type" value="Genomic_DNA"/>
</dbReference>
<proteinExistence type="predicted"/>
<accession>A0ABU4JGR3</accession>
<gene>
    <name evidence="3" type="ORF">NG800_008145</name>
</gene>
<name>A0ABU4JGR3_9FLAO</name>
<reference evidence="3 4" key="1">
    <citation type="submission" date="2023-11" db="EMBL/GenBank/DDBJ databases">
        <title>First isolation, identification, and characterization of non-pathogenic Epilithonimonas ginsengisoli isolated from diseased farmed rainbow trout (Oncorhynchus mykiss) in Chile.</title>
        <authorList>
            <person name="Miranda C.D."/>
            <person name="Irgang R."/>
            <person name="Concha C."/>
            <person name="Rojas R."/>
            <person name="Avendano R."/>
        </authorList>
    </citation>
    <scope>NUCLEOTIDE SEQUENCE [LARGE SCALE GENOMIC DNA]</scope>
    <source>
        <strain evidence="3 4">FP99</strain>
    </source>
</reference>
<evidence type="ECO:0000313" key="3">
    <source>
        <dbReference type="EMBL" id="MDW8548878.1"/>
    </source>
</evidence>
<dbReference type="SUPFAM" id="SSF52540">
    <property type="entry name" value="P-loop containing nucleoside triphosphate hydrolases"/>
    <property type="match status" value="1"/>
</dbReference>
<dbReference type="InterPro" id="IPR027417">
    <property type="entry name" value="P-loop_NTPase"/>
</dbReference>